<evidence type="ECO:0000313" key="4">
    <source>
        <dbReference type="EMBL" id="GGG62017.1"/>
    </source>
</evidence>
<evidence type="ECO:0000313" key="5">
    <source>
        <dbReference type="Proteomes" id="UP000600247"/>
    </source>
</evidence>
<comment type="caution">
    <text evidence="4">The sequence shown here is derived from an EMBL/GenBank/DDBJ whole genome shotgun (WGS) entry which is preliminary data.</text>
</comment>
<dbReference type="Pfam" id="PF00857">
    <property type="entry name" value="Isochorismatase"/>
    <property type="match status" value="1"/>
</dbReference>
<evidence type="ECO:0000259" key="3">
    <source>
        <dbReference type="Pfam" id="PF00857"/>
    </source>
</evidence>
<dbReference type="Proteomes" id="UP000600247">
    <property type="component" value="Unassembled WGS sequence"/>
</dbReference>
<comment type="similarity">
    <text evidence="1">Belongs to the isochorismatase family.</text>
</comment>
<dbReference type="EMBL" id="BMHY01000002">
    <property type="protein sequence ID" value="GGG62017.1"/>
    <property type="molecule type" value="Genomic_DNA"/>
</dbReference>
<dbReference type="GO" id="GO:0016787">
    <property type="term" value="F:hydrolase activity"/>
    <property type="evidence" value="ECO:0007669"/>
    <property type="project" value="UniProtKB-KW"/>
</dbReference>
<evidence type="ECO:0000256" key="1">
    <source>
        <dbReference type="ARBA" id="ARBA00006336"/>
    </source>
</evidence>
<feature type="domain" description="Isochorismatase-like" evidence="3">
    <location>
        <begin position="10"/>
        <end position="197"/>
    </location>
</feature>
<gene>
    <name evidence="4" type="ORF">GCM10010918_14540</name>
</gene>
<dbReference type="SUPFAM" id="SSF52499">
    <property type="entry name" value="Isochorismatase-like hydrolases"/>
    <property type="match status" value="1"/>
</dbReference>
<dbReference type="InterPro" id="IPR036380">
    <property type="entry name" value="Isochorismatase-like_sf"/>
</dbReference>
<evidence type="ECO:0000256" key="2">
    <source>
        <dbReference type="ARBA" id="ARBA00022801"/>
    </source>
</evidence>
<sequence length="208" mass="22119">MDSSVPKGQTALLIVDVQNDFCAADGMMAGFGVDLSTIDPAVNRIERLAASARRSGVPVIFIRLVTAPETDSKALLALYARQGIGPEGAAVCRKDTAGADYYRVFPQPGDRVVDKQRYSGFADTNLQLLLSAAGIVSLVVTGVTTECCVDSTVRDGFMRDYEVFVAADACAAYEPDLHDASLKSLGLNFATLLSTEEVLASWEEADIG</sequence>
<name>A0A917GZ04_9BACL</name>
<dbReference type="Gene3D" id="3.40.50.850">
    <property type="entry name" value="Isochorismatase-like"/>
    <property type="match status" value="1"/>
</dbReference>
<protein>
    <submittedName>
        <fullName evidence="4">Isochorismatase</fullName>
    </submittedName>
</protein>
<proteinExistence type="inferred from homology"/>
<dbReference type="CDD" id="cd00431">
    <property type="entry name" value="cysteine_hydrolases"/>
    <property type="match status" value="1"/>
</dbReference>
<dbReference type="RefSeq" id="WP_188888261.1">
    <property type="nucleotide sequence ID" value="NZ_BMHY01000002.1"/>
</dbReference>
<dbReference type="PANTHER" id="PTHR43540">
    <property type="entry name" value="PEROXYUREIDOACRYLATE/UREIDOACRYLATE AMIDOHYDROLASE-RELATED"/>
    <property type="match status" value="1"/>
</dbReference>
<organism evidence="4 5">
    <name type="scientific">Paenibacillus radicis</name>
    <name type="common">ex Gao et al. 2016</name>
    <dbReference type="NCBI Taxonomy" id="1737354"/>
    <lineage>
        <taxon>Bacteria</taxon>
        <taxon>Bacillati</taxon>
        <taxon>Bacillota</taxon>
        <taxon>Bacilli</taxon>
        <taxon>Bacillales</taxon>
        <taxon>Paenibacillaceae</taxon>
        <taxon>Paenibacillus</taxon>
    </lineage>
</organism>
<keyword evidence="2" id="KW-0378">Hydrolase</keyword>
<keyword evidence="5" id="KW-1185">Reference proteome</keyword>
<dbReference type="InterPro" id="IPR050272">
    <property type="entry name" value="Isochorismatase-like_hydrls"/>
</dbReference>
<reference evidence="4 5" key="1">
    <citation type="journal article" date="2014" name="Int. J. Syst. Evol. Microbiol.">
        <title>Complete genome sequence of Corynebacterium casei LMG S-19264T (=DSM 44701T), isolated from a smear-ripened cheese.</title>
        <authorList>
            <consortium name="US DOE Joint Genome Institute (JGI-PGF)"/>
            <person name="Walter F."/>
            <person name="Albersmeier A."/>
            <person name="Kalinowski J."/>
            <person name="Ruckert C."/>
        </authorList>
    </citation>
    <scope>NUCLEOTIDE SEQUENCE [LARGE SCALE GENOMIC DNA]</scope>
    <source>
        <strain evidence="4 5">CGMCC 1.15286</strain>
    </source>
</reference>
<dbReference type="InterPro" id="IPR000868">
    <property type="entry name" value="Isochorismatase-like_dom"/>
</dbReference>
<dbReference type="AlphaFoldDB" id="A0A917GZ04"/>
<accession>A0A917GZ04</accession>